<feature type="transmembrane region" description="Helical" evidence="8">
    <location>
        <begin position="66"/>
        <end position="85"/>
    </location>
</feature>
<protein>
    <recommendedName>
        <fullName evidence="11">Transporter</fullName>
    </recommendedName>
</protein>
<keyword evidence="10" id="KW-1185">Reference proteome</keyword>
<evidence type="ECO:0000313" key="10">
    <source>
        <dbReference type="Proteomes" id="UP001157733"/>
    </source>
</evidence>
<feature type="transmembrane region" description="Helical" evidence="8">
    <location>
        <begin position="36"/>
        <end position="54"/>
    </location>
</feature>
<evidence type="ECO:0000256" key="7">
    <source>
        <dbReference type="ARBA" id="ARBA00023136"/>
    </source>
</evidence>
<name>A0ABM9HEH6_9BACT</name>
<keyword evidence="3" id="KW-0813">Transport</keyword>
<feature type="transmembrane region" description="Helical" evidence="8">
    <location>
        <begin position="184"/>
        <end position="204"/>
    </location>
</feature>
<evidence type="ECO:0000256" key="8">
    <source>
        <dbReference type="SAM" id="Phobius"/>
    </source>
</evidence>
<feature type="transmembrane region" description="Helical" evidence="8">
    <location>
        <begin position="157"/>
        <end position="178"/>
    </location>
</feature>
<dbReference type="EMBL" id="OX336137">
    <property type="protein sequence ID" value="CAI2718637.1"/>
    <property type="molecule type" value="Genomic_DNA"/>
</dbReference>
<keyword evidence="6 8" id="KW-1133">Transmembrane helix</keyword>
<dbReference type="InterPro" id="IPR004776">
    <property type="entry name" value="Mem_transp_PIN-like"/>
</dbReference>
<keyword evidence="5 8" id="KW-0812">Transmembrane</keyword>
<evidence type="ECO:0000313" key="9">
    <source>
        <dbReference type="EMBL" id="CAI2718637.1"/>
    </source>
</evidence>
<comment type="similarity">
    <text evidence="2">Belongs to the auxin efflux carrier (TC 2.A.69) family.</text>
</comment>
<accession>A0ABM9HEH6</accession>
<feature type="transmembrane region" description="Helical" evidence="8">
    <location>
        <begin position="6"/>
        <end position="24"/>
    </location>
</feature>
<dbReference type="InterPro" id="IPR038770">
    <property type="entry name" value="Na+/solute_symporter_sf"/>
</dbReference>
<gene>
    <name evidence="9" type="ORF">NSPWAT_1778</name>
</gene>
<evidence type="ECO:0000256" key="3">
    <source>
        <dbReference type="ARBA" id="ARBA00022448"/>
    </source>
</evidence>
<evidence type="ECO:0000256" key="5">
    <source>
        <dbReference type="ARBA" id="ARBA00022692"/>
    </source>
</evidence>
<feature type="transmembrane region" description="Helical" evidence="8">
    <location>
        <begin position="269"/>
        <end position="292"/>
    </location>
</feature>
<dbReference type="Gene3D" id="1.20.1530.20">
    <property type="match status" value="1"/>
</dbReference>
<evidence type="ECO:0000256" key="2">
    <source>
        <dbReference type="ARBA" id="ARBA00010145"/>
    </source>
</evidence>
<dbReference type="RefSeq" id="WP_282011527.1">
    <property type="nucleotide sequence ID" value="NZ_OX336137.1"/>
</dbReference>
<keyword evidence="7 8" id="KW-0472">Membrane</keyword>
<feature type="transmembrane region" description="Helical" evidence="8">
    <location>
        <begin position="123"/>
        <end position="145"/>
    </location>
</feature>
<comment type="subcellular location">
    <subcellularLocation>
        <location evidence="1">Cell membrane</location>
        <topology evidence="1">Multi-pass membrane protein</topology>
    </subcellularLocation>
</comment>
<organism evidence="9 10">
    <name type="scientific">Nitrospina watsonii</name>
    <dbReference type="NCBI Taxonomy" id="1323948"/>
    <lineage>
        <taxon>Bacteria</taxon>
        <taxon>Pseudomonadati</taxon>
        <taxon>Nitrospinota/Tectimicrobiota group</taxon>
        <taxon>Nitrospinota</taxon>
        <taxon>Nitrospinia</taxon>
        <taxon>Nitrospinales</taxon>
        <taxon>Nitrospinaceae</taxon>
        <taxon>Nitrospina</taxon>
    </lineage>
</organism>
<proteinExistence type="inferred from homology"/>
<dbReference type="PANTHER" id="PTHR36838">
    <property type="entry name" value="AUXIN EFFLUX CARRIER FAMILY PROTEIN"/>
    <property type="match status" value="1"/>
</dbReference>
<evidence type="ECO:0000256" key="4">
    <source>
        <dbReference type="ARBA" id="ARBA00022475"/>
    </source>
</evidence>
<evidence type="ECO:0000256" key="6">
    <source>
        <dbReference type="ARBA" id="ARBA00022989"/>
    </source>
</evidence>
<feature type="transmembrane region" description="Helical" evidence="8">
    <location>
        <begin position="216"/>
        <end position="236"/>
    </location>
</feature>
<sequence>MLDDLLHVLQLVSPSFLIIGLGFFFARRVPHNPKPLVRLTMAVLLPSFAFHHISGMNLEGGLLGNVFLAAWIVLLLPGLLAWLVLRGRALPGRGVYLPIMFMNSVNLPFPIMQAAYGNAAIPLGLMFFLASFISVFTIGLSLVSAESGWKQIFKEPVVYVVALALLMNALHMPVPTVVREPVRILAGANIPMVLLILGMHLAQVRVTQLRLTWMVVGFRFTFGLLAGLLCVALLPLDDLARKVVLLESIMPCAVINILLSGKYNANPELVASAILVSTLLSLAIIPITLLVLG</sequence>
<evidence type="ECO:0008006" key="11">
    <source>
        <dbReference type="Google" id="ProtNLM"/>
    </source>
</evidence>
<dbReference type="Pfam" id="PF03547">
    <property type="entry name" value="Mem_trans"/>
    <property type="match status" value="1"/>
</dbReference>
<evidence type="ECO:0000256" key="1">
    <source>
        <dbReference type="ARBA" id="ARBA00004651"/>
    </source>
</evidence>
<dbReference type="Proteomes" id="UP001157733">
    <property type="component" value="Chromosome"/>
</dbReference>
<feature type="transmembrane region" description="Helical" evidence="8">
    <location>
        <begin position="97"/>
        <end position="117"/>
    </location>
</feature>
<reference evidence="9 10" key="1">
    <citation type="submission" date="2022-09" db="EMBL/GenBank/DDBJ databases">
        <authorList>
            <person name="Kop L."/>
        </authorList>
    </citation>
    <scope>NUCLEOTIDE SEQUENCE [LARGE SCALE GENOMIC DNA]</scope>
    <source>
        <strain evidence="9 10">347</strain>
    </source>
</reference>
<dbReference type="PANTHER" id="PTHR36838:SF1">
    <property type="entry name" value="SLR1864 PROTEIN"/>
    <property type="match status" value="1"/>
</dbReference>
<keyword evidence="4" id="KW-1003">Cell membrane</keyword>